<accession>A0A841GAE3</accession>
<evidence type="ECO:0000256" key="4">
    <source>
        <dbReference type="ARBA" id="ARBA00052239"/>
    </source>
</evidence>
<dbReference type="CDD" id="cd05301">
    <property type="entry name" value="GDH"/>
    <property type="match status" value="1"/>
</dbReference>
<dbReference type="EC" id="1.1.1.81" evidence="8"/>
<evidence type="ECO:0000259" key="11">
    <source>
        <dbReference type="Pfam" id="PF00389"/>
    </source>
</evidence>
<dbReference type="Pfam" id="PF00389">
    <property type="entry name" value="2-Hacid_dh"/>
    <property type="match status" value="1"/>
</dbReference>
<evidence type="ECO:0000313" key="13">
    <source>
        <dbReference type="EMBL" id="MBB6054909.1"/>
    </source>
</evidence>
<comment type="catalytic activity">
    <reaction evidence="4">
        <text>(R)-glycerate + NADP(+) = 3-hydroxypyruvate + NADPH + H(+)</text>
        <dbReference type="Rhea" id="RHEA:18657"/>
        <dbReference type="ChEBI" id="CHEBI:15378"/>
        <dbReference type="ChEBI" id="CHEBI:16659"/>
        <dbReference type="ChEBI" id="CHEBI:17180"/>
        <dbReference type="ChEBI" id="CHEBI:57783"/>
        <dbReference type="ChEBI" id="CHEBI:58349"/>
        <dbReference type="EC" id="1.1.1.81"/>
    </reaction>
</comment>
<gene>
    <name evidence="13" type="ORF">HNR75_000781</name>
</gene>
<dbReference type="PANTHER" id="PTHR10996">
    <property type="entry name" value="2-HYDROXYACID DEHYDROGENASE-RELATED"/>
    <property type="match status" value="1"/>
</dbReference>
<dbReference type="GO" id="GO:0016618">
    <property type="term" value="F:hydroxypyruvate reductase [NAD(P)H] activity"/>
    <property type="evidence" value="ECO:0007669"/>
    <property type="project" value="UniProtKB-EC"/>
</dbReference>
<organism evidence="13 14">
    <name type="scientific">Tolumonas osonensis</name>
    <dbReference type="NCBI Taxonomy" id="675874"/>
    <lineage>
        <taxon>Bacteria</taxon>
        <taxon>Pseudomonadati</taxon>
        <taxon>Pseudomonadota</taxon>
        <taxon>Gammaproteobacteria</taxon>
        <taxon>Aeromonadales</taxon>
        <taxon>Aeromonadaceae</taxon>
        <taxon>Tolumonas</taxon>
    </lineage>
</organism>
<dbReference type="InterPro" id="IPR029752">
    <property type="entry name" value="D-isomer_DH_CS1"/>
</dbReference>
<comment type="catalytic activity">
    <reaction evidence="3">
        <text>(R)-glycerate + NAD(+) = 3-hydroxypyruvate + NADH + H(+)</text>
        <dbReference type="Rhea" id="RHEA:17905"/>
        <dbReference type="ChEBI" id="CHEBI:15378"/>
        <dbReference type="ChEBI" id="CHEBI:16659"/>
        <dbReference type="ChEBI" id="CHEBI:17180"/>
        <dbReference type="ChEBI" id="CHEBI:57540"/>
        <dbReference type="ChEBI" id="CHEBI:57945"/>
        <dbReference type="EC" id="1.1.1.81"/>
    </reaction>
</comment>
<sequence length="325" mass="35387">MKPNVVLYKKIPADQLERLQSHFNVAFFEGITDDNRADFIGALSNAEGLIGASCPITADYLDAAPALRAISTISVGVDQFNVPDLTSRKINLMHTPSVLTETTADTIFTLVLNSARRVIEMAEMVKEGRWTRSIGVDCYGTDVNGKTIGILGMGRIGYAVAKRAYAGFGMSVLYYNDIPNPMAEQDFKARRCELDELLAQSDFVCVVLPLLPETEKFIGKTQLQKMKPSAFLINGSRGKIVDEAALIEALQQGVIRGAGLDVFEKEPLPADSPLVSLPNVVALPHIGSATHETRYAMVRCAVDNLISALNNDVSVNCVNPKARQR</sequence>
<dbReference type="SUPFAM" id="SSF51735">
    <property type="entry name" value="NAD(P)-binding Rossmann-fold domains"/>
    <property type="match status" value="1"/>
</dbReference>
<dbReference type="FunFam" id="3.40.50.720:FF:000026">
    <property type="entry name" value="Glyoxylate/hydroxypyruvate reductase B"/>
    <property type="match status" value="1"/>
</dbReference>
<dbReference type="PROSITE" id="PS00065">
    <property type="entry name" value="D_2_HYDROXYACID_DH_1"/>
    <property type="match status" value="1"/>
</dbReference>
<evidence type="ECO:0000256" key="10">
    <source>
        <dbReference type="RuleBase" id="RU003719"/>
    </source>
</evidence>
<dbReference type="GO" id="GO:0030267">
    <property type="term" value="F:glyoxylate reductase (NADPH) activity"/>
    <property type="evidence" value="ECO:0007669"/>
    <property type="project" value="UniProtKB-EC"/>
</dbReference>
<dbReference type="PROSITE" id="PS00671">
    <property type="entry name" value="D_2_HYDROXYACID_DH_3"/>
    <property type="match status" value="1"/>
</dbReference>
<evidence type="ECO:0000256" key="3">
    <source>
        <dbReference type="ARBA" id="ARBA00051801"/>
    </source>
</evidence>
<reference evidence="13 14" key="1">
    <citation type="submission" date="2020-08" db="EMBL/GenBank/DDBJ databases">
        <title>Genomic Encyclopedia of Type Strains, Phase IV (KMG-IV): sequencing the most valuable type-strain genomes for metagenomic binning, comparative biology and taxonomic classification.</title>
        <authorList>
            <person name="Goeker M."/>
        </authorList>
    </citation>
    <scope>NUCLEOTIDE SEQUENCE [LARGE SCALE GENOMIC DNA]</scope>
    <source>
        <strain evidence="13 14">DSM 22975</strain>
    </source>
</reference>
<dbReference type="SUPFAM" id="SSF52283">
    <property type="entry name" value="Formate/glycerate dehydrogenase catalytic domain-like"/>
    <property type="match status" value="1"/>
</dbReference>
<dbReference type="InterPro" id="IPR006140">
    <property type="entry name" value="D-isomer_DH_NAD-bd"/>
</dbReference>
<protein>
    <recommendedName>
        <fullName evidence="9">Glyoxylate/hydroxypyruvate reductase B</fullName>
        <ecNumber evidence="7">1.1.1.79</ecNumber>
        <ecNumber evidence="8">1.1.1.81</ecNumber>
    </recommendedName>
</protein>
<feature type="domain" description="D-isomer specific 2-hydroxyacid dehydrogenase NAD-binding" evidence="12">
    <location>
        <begin position="109"/>
        <end position="287"/>
    </location>
</feature>
<evidence type="ECO:0000256" key="7">
    <source>
        <dbReference type="ARBA" id="ARBA00066661"/>
    </source>
</evidence>
<dbReference type="Pfam" id="PF02826">
    <property type="entry name" value="2-Hacid_dh_C"/>
    <property type="match status" value="1"/>
</dbReference>
<dbReference type="EMBL" id="JACHGR010000002">
    <property type="protein sequence ID" value="MBB6054909.1"/>
    <property type="molecule type" value="Genomic_DNA"/>
</dbReference>
<dbReference type="InterPro" id="IPR006139">
    <property type="entry name" value="D-isomer_2_OHA_DH_cat_dom"/>
</dbReference>
<comment type="similarity">
    <text evidence="6">Belongs to the D-isomer specific 2-hydroxyacid dehydrogenase family. GhrB subfamily.</text>
</comment>
<evidence type="ECO:0000256" key="6">
    <source>
        <dbReference type="ARBA" id="ARBA00061278"/>
    </source>
</evidence>
<dbReference type="InterPro" id="IPR029753">
    <property type="entry name" value="D-isomer_DH_CS"/>
</dbReference>
<dbReference type="InterPro" id="IPR036291">
    <property type="entry name" value="NAD(P)-bd_dom_sf"/>
</dbReference>
<keyword evidence="14" id="KW-1185">Reference proteome</keyword>
<evidence type="ECO:0000256" key="9">
    <source>
        <dbReference type="ARBA" id="ARBA00073362"/>
    </source>
</evidence>
<dbReference type="Proteomes" id="UP000585721">
    <property type="component" value="Unassembled WGS sequence"/>
</dbReference>
<dbReference type="RefSeq" id="WP_188025702.1">
    <property type="nucleotide sequence ID" value="NZ_JACHGR010000002.1"/>
</dbReference>
<evidence type="ECO:0000256" key="2">
    <source>
        <dbReference type="ARBA" id="ARBA00023027"/>
    </source>
</evidence>
<comment type="caution">
    <text evidence="13">The sequence shown here is derived from an EMBL/GenBank/DDBJ whole genome shotgun (WGS) entry which is preliminary data.</text>
</comment>
<dbReference type="PANTHER" id="PTHR10996:SF283">
    <property type="entry name" value="GLYOXYLATE_HYDROXYPYRUVATE REDUCTASE B"/>
    <property type="match status" value="1"/>
</dbReference>
<dbReference type="EC" id="1.1.1.79" evidence="7"/>
<dbReference type="GO" id="GO:0005829">
    <property type="term" value="C:cytosol"/>
    <property type="evidence" value="ECO:0007669"/>
    <property type="project" value="TreeGrafter"/>
</dbReference>
<keyword evidence="1 10" id="KW-0560">Oxidoreductase</keyword>
<evidence type="ECO:0000256" key="8">
    <source>
        <dbReference type="ARBA" id="ARBA00066674"/>
    </source>
</evidence>
<dbReference type="Gene3D" id="3.40.50.720">
    <property type="entry name" value="NAD(P)-binding Rossmann-like Domain"/>
    <property type="match status" value="2"/>
</dbReference>
<proteinExistence type="inferred from homology"/>
<dbReference type="GO" id="GO:0051287">
    <property type="term" value="F:NAD binding"/>
    <property type="evidence" value="ECO:0007669"/>
    <property type="project" value="InterPro"/>
</dbReference>
<evidence type="ECO:0000313" key="14">
    <source>
        <dbReference type="Proteomes" id="UP000585721"/>
    </source>
</evidence>
<dbReference type="InterPro" id="IPR050223">
    <property type="entry name" value="D-isomer_2-hydroxyacid_DH"/>
</dbReference>
<keyword evidence="2" id="KW-0520">NAD</keyword>
<evidence type="ECO:0000256" key="1">
    <source>
        <dbReference type="ARBA" id="ARBA00023002"/>
    </source>
</evidence>
<name>A0A841GAE3_9GAMM</name>
<comment type="catalytic activity">
    <reaction evidence="5">
        <text>glycolate + NADP(+) = glyoxylate + NADPH + H(+)</text>
        <dbReference type="Rhea" id="RHEA:10992"/>
        <dbReference type="ChEBI" id="CHEBI:15378"/>
        <dbReference type="ChEBI" id="CHEBI:29805"/>
        <dbReference type="ChEBI" id="CHEBI:36655"/>
        <dbReference type="ChEBI" id="CHEBI:57783"/>
        <dbReference type="ChEBI" id="CHEBI:58349"/>
        <dbReference type="EC" id="1.1.1.79"/>
    </reaction>
</comment>
<evidence type="ECO:0000256" key="5">
    <source>
        <dbReference type="ARBA" id="ARBA00052769"/>
    </source>
</evidence>
<evidence type="ECO:0000259" key="12">
    <source>
        <dbReference type="Pfam" id="PF02826"/>
    </source>
</evidence>
<dbReference type="AlphaFoldDB" id="A0A841GAE3"/>
<feature type="domain" description="D-isomer specific 2-hydroxyacid dehydrogenase catalytic" evidence="11">
    <location>
        <begin position="5"/>
        <end position="319"/>
    </location>
</feature>